<protein>
    <submittedName>
        <fullName evidence="1">Uncharacterized protein</fullName>
    </submittedName>
</protein>
<feature type="non-terminal residue" evidence="1">
    <location>
        <position position="29"/>
    </location>
</feature>
<dbReference type="AlphaFoldDB" id="A0A383F3J5"/>
<name>A0A383F3J5_9ZZZZ</name>
<organism evidence="1">
    <name type="scientific">marine metagenome</name>
    <dbReference type="NCBI Taxonomy" id="408172"/>
    <lineage>
        <taxon>unclassified sequences</taxon>
        <taxon>metagenomes</taxon>
        <taxon>ecological metagenomes</taxon>
    </lineage>
</organism>
<dbReference type="EMBL" id="UINC01230825">
    <property type="protein sequence ID" value="SVE63110.1"/>
    <property type="molecule type" value="Genomic_DNA"/>
</dbReference>
<reference evidence="1" key="1">
    <citation type="submission" date="2018-05" db="EMBL/GenBank/DDBJ databases">
        <authorList>
            <person name="Lanie J.A."/>
            <person name="Ng W.-L."/>
            <person name="Kazmierczak K.M."/>
            <person name="Andrzejewski T.M."/>
            <person name="Davidsen T.M."/>
            <person name="Wayne K.J."/>
            <person name="Tettelin H."/>
            <person name="Glass J.I."/>
            <person name="Rusch D."/>
            <person name="Podicherti R."/>
            <person name="Tsui H.-C.T."/>
            <person name="Winkler M.E."/>
        </authorList>
    </citation>
    <scope>NUCLEOTIDE SEQUENCE</scope>
</reference>
<proteinExistence type="predicted"/>
<evidence type="ECO:0000313" key="1">
    <source>
        <dbReference type="EMBL" id="SVE63110.1"/>
    </source>
</evidence>
<gene>
    <name evidence="1" type="ORF">METZ01_LOCUS515964</name>
</gene>
<accession>A0A383F3J5</accession>
<sequence>MLTVEMKKLFAICLLHPFLLFAEEPVSIA</sequence>